<dbReference type="InterPro" id="IPR036291">
    <property type="entry name" value="NAD(P)-bd_dom_sf"/>
</dbReference>
<evidence type="ECO:0000313" key="5">
    <source>
        <dbReference type="Proteomes" id="UP000199312"/>
    </source>
</evidence>
<dbReference type="AlphaFoldDB" id="A0A1I6Q5U3"/>
<dbReference type="Pfam" id="PF01408">
    <property type="entry name" value="GFO_IDH_MocA"/>
    <property type="match status" value="1"/>
</dbReference>
<dbReference type="SUPFAM" id="SSF55347">
    <property type="entry name" value="Glyceraldehyde-3-phosphate dehydrogenase-like, C-terminal domain"/>
    <property type="match status" value="1"/>
</dbReference>
<dbReference type="InterPro" id="IPR055170">
    <property type="entry name" value="GFO_IDH_MocA-like_dom"/>
</dbReference>
<dbReference type="PANTHER" id="PTHR43818:SF11">
    <property type="entry name" value="BCDNA.GH03377"/>
    <property type="match status" value="1"/>
</dbReference>
<dbReference type="EMBL" id="FOZP01000003">
    <property type="protein sequence ID" value="SFS47738.1"/>
    <property type="molecule type" value="Genomic_DNA"/>
</dbReference>
<dbReference type="InterPro" id="IPR000683">
    <property type="entry name" value="Gfo/Idh/MocA-like_OxRdtase_N"/>
</dbReference>
<dbReference type="GO" id="GO:0000166">
    <property type="term" value="F:nucleotide binding"/>
    <property type="evidence" value="ECO:0007669"/>
    <property type="project" value="InterPro"/>
</dbReference>
<dbReference type="InterPro" id="IPR050463">
    <property type="entry name" value="Gfo/Idh/MocA_oxidrdct_glycsds"/>
</dbReference>
<dbReference type="SUPFAM" id="SSF51735">
    <property type="entry name" value="NAD(P)-binding Rossmann-fold domains"/>
    <property type="match status" value="1"/>
</dbReference>
<protein>
    <submittedName>
        <fullName evidence="4">Predicted dehydrogenase</fullName>
    </submittedName>
</protein>
<dbReference type="PANTHER" id="PTHR43818">
    <property type="entry name" value="BCDNA.GH03377"/>
    <property type="match status" value="1"/>
</dbReference>
<dbReference type="Proteomes" id="UP000199312">
    <property type="component" value="Unassembled WGS sequence"/>
</dbReference>
<organism evidence="4 5">
    <name type="scientific">Lutibacter maritimus</name>
    <dbReference type="NCBI Taxonomy" id="593133"/>
    <lineage>
        <taxon>Bacteria</taxon>
        <taxon>Pseudomonadati</taxon>
        <taxon>Bacteroidota</taxon>
        <taxon>Flavobacteriia</taxon>
        <taxon>Flavobacteriales</taxon>
        <taxon>Flavobacteriaceae</taxon>
        <taxon>Lutibacter</taxon>
    </lineage>
</organism>
<feature type="domain" description="Gfo/Idh/MocA-like oxidoreductase N-terminal" evidence="2">
    <location>
        <begin position="11"/>
        <end position="131"/>
    </location>
</feature>
<sequence>MYNTSKTCKLIRWGIIGCGDVTEIKSGPPYYKIEGFSLAAVMRRDKEKAKDYATRHQVKKYYTNADDLINDTEIDAVYIATPPDTHKFYGLKVAAVGKPCCIEKPLAPSYANSLEIFNAFNKTNTPLFVAYYRRTQPRFKQIKKWIDEGAIGEIRHINWHLSKTTSKQDLSKEYNWRTDIKVAPGGYFDDLASHGLDLFTYYLGNIKEAKGISLNQQGLYSAKDAITACWVHKNGVTGSGSWNFGCNLNEDIVKIYGSKGTIQFSIFDNVPIVLESALKNKSLMIGHPENVQYFHIEAMRDFLLNDAEHPSMGESGLHTSWVMDKILGTI</sequence>
<keyword evidence="1" id="KW-0560">Oxidoreductase</keyword>
<dbReference type="OrthoDB" id="9795543at2"/>
<evidence type="ECO:0000256" key="1">
    <source>
        <dbReference type="ARBA" id="ARBA00023002"/>
    </source>
</evidence>
<dbReference type="GO" id="GO:0016491">
    <property type="term" value="F:oxidoreductase activity"/>
    <property type="evidence" value="ECO:0007669"/>
    <property type="project" value="UniProtKB-KW"/>
</dbReference>
<evidence type="ECO:0000259" key="2">
    <source>
        <dbReference type="Pfam" id="PF01408"/>
    </source>
</evidence>
<accession>A0A1I6Q5U3</accession>
<reference evidence="5" key="1">
    <citation type="submission" date="2016-10" db="EMBL/GenBank/DDBJ databases">
        <authorList>
            <person name="Varghese N."/>
            <person name="Submissions S."/>
        </authorList>
    </citation>
    <scope>NUCLEOTIDE SEQUENCE [LARGE SCALE GENOMIC DNA]</scope>
    <source>
        <strain evidence="5">DSM 24450</strain>
    </source>
</reference>
<feature type="domain" description="GFO/IDH/MocA-like oxidoreductase" evidence="3">
    <location>
        <begin position="139"/>
        <end position="262"/>
    </location>
</feature>
<keyword evidence="5" id="KW-1185">Reference proteome</keyword>
<evidence type="ECO:0000259" key="3">
    <source>
        <dbReference type="Pfam" id="PF22725"/>
    </source>
</evidence>
<proteinExistence type="predicted"/>
<evidence type="ECO:0000313" key="4">
    <source>
        <dbReference type="EMBL" id="SFS47738.1"/>
    </source>
</evidence>
<gene>
    <name evidence="4" type="ORF">SAMN04488006_1513</name>
</gene>
<dbReference type="Pfam" id="PF22725">
    <property type="entry name" value="GFO_IDH_MocA_C3"/>
    <property type="match status" value="1"/>
</dbReference>
<dbReference type="RefSeq" id="WP_090224424.1">
    <property type="nucleotide sequence ID" value="NZ_FOZP01000003.1"/>
</dbReference>
<name>A0A1I6Q5U3_9FLAO</name>
<dbReference type="STRING" id="593133.SAMN04488006_1513"/>
<dbReference type="Gene3D" id="3.30.360.10">
    <property type="entry name" value="Dihydrodipicolinate Reductase, domain 2"/>
    <property type="match status" value="1"/>
</dbReference>
<dbReference type="Gene3D" id="3.40.50.720">
    <property type="entry name" value="NAD(P)-binding Rossmann-like Domain"/>
    <property type="match status" value="1"/>
</dbReference>